<comment type="caution">
    <text evidence="1">The sequence shown here is derived from an EMBL/GenBank/DDBJ whole genome shotgun (WGS) entry which is preliminary data.</text>
</comment>
<organism evidence="1 2">
    <name type="scientific">Dermacentor silvarum</name>
    <name type="common">Tick</name>
    <dbReference type="NCBI Taxonomy" id="543639"/>
    <lineage>
        <taxon>Eukaryota</taxon>
        <taxon>Metazoa</taxon>
        <taxon>Ecdysozoa</taxon>
        <taxon>Arthropoda</taxon>
        <taxon>Chelicerata</taxon>
        <taxon>Arachnida</taxon>
        <taxon>Acari</taxon>
        <taxon>Parasitiformes</taxon>
        <taxon>Ixodida</taxon>
        <taxon>Ixodoidea</taxon>
        <taxon>Ixodidae</taxon>
        <taxon>Rhipicephalinae</taxon>
        <taxon>Dermacentor</taxon>
    </lineage>
</organism>
<protein>
    <submittedName>
        <fullName evidence="1">Uncharacterized protein</fullName>
    </submittedName>
</protein>
<dbReference type="Proteomes" id="UP000821865">
    <property type="component" value="Chromosome 1"/>
</dbReference>
<accession>A0ACB8DW57</accession>
<gene>
    <name evidence="1" type="ORF">HPB49_006331</name>
</gene>
<evidence type="ECO:0000313" key="1">
    <source>
        <dbReference type="EMBL" id="KAH7978667.1"/>
    </source>
</evidence>
<keyword evidence="2" id="KW-1185">Reference proteome</keyword>
<dbReference type="EMBL" id="CM023470">
    <property type="protein sequence ID" value="KAH7978667.1"/>
    <property type="molecule type" value="Genomic_DNA"/>
</dbReference>
<sequence>MRATFDGLSATNKALIAQNESLTKRIASTEQYSRLNNIEIKGISSTQGEDCSAILTTAADAIDCPLDVVDIDTVHRVATSHHRKNLIVRFCSRTKKNGFLRKARKARLRTSMIGLSGADSPIYVNEHLTFENKRLFSRALALNKEHKWQFLWTDNCQIKARKTENSKVFFISSEADLRVMT</sequence>
<reference evidence="1" key="1">
    <citation type="submission" date="2020-05" db="EMBL/GenBank/DDBJ databases">
        <title>Large-scale comparative analyses of tick genomes elucidate their genetic diversity and vector capacities.</title>
        <authorList>
            <person name="Jia N."/>
            <person name="Wang J."/>
            <person name="Shi W."/>
            <person name="Du L."/>
            <person name="Sun Y."/>
            <person name="Zhan W."/>
            <person name="Jiang J."/>
            <person name="Wang Q."/>
            <person name="Zhang B."/>
            <person name="Ji P."/>
            <person name="Sakyi L.B."/>
            <person name="Cui X."/>
            <person name="Yuan T."/>
            <person name="Jiang B."/>
            <person name="Yang W."/>
            <person name="Lam T.T.-Y."/>
            <person name="Chang Q."/>
            <person name="Ding S."/>
            <person name="Wang X."/>
            <person name="Zhu J."/>
            <person name="Ruan X."/>
            <person name="Zhao L."/>
            <person name="Wei J."/>
            <person name="Que T."/>
            <person name="Du C."/>
            <person name="Cheng J."/>
            <person name="Dai P."/>
            <person name="Han X."/>
            <person name="Huang E."/>
            <person name="Gao Y."/>
            <person name="Liu J."/>
            <person name="Shao H."/>
            <person name="Ye R."/>
            <person name="Li L."/>
            <person name="Wei W."/>
            <person name="Wang X."/>
            <person name="Wang C."/>
            <person name="Yang T."/>
            <person name="Huo Q."/>
            <person name="Li W."/>
            <person name="Guo W."/>
            <person name="Chen H."/>
            <person name="Zhou L."/>
            <person name="Ni X."/>
            <person name="Tian J."/>
            <person name="Zhou Y."/>
            <person name="Sheng Y."/>
            <person name="Liu T."/>
            <person name="Pan Y."/>
            <person name="Xia L."/>
            <person name="Li J."/>
            <person name="Zhao F."/>
            <person name="Cao W."/>
        </authorList>
    </citation>
    <scope>NUCLEOTIDE SEQUENCE</scope>
    <source>
        <strain evidence="1">Dsil-2018</strain>
    </source>
</reference>
<evidence type="ECO:0000313" key="2">
    <source>
        <dbReference type="Proteomes" id="UP000821865"/>
    </source>
</evidence>
<proteinExistence type="predicted"/>
<name>A0ACB8DW57_DERSI</name>